<accession>A0ABC8RCP9</accession>
<comment type="caution">
    <text evidence="1">The sequence shown here is derived from an EMBL/GenBank/DDBJ whole genome shotgun (WGS) entry which is preliminary data.</text>
</comment>
<dbReference type="AlphaFoldDB" id="A0ABC8RCP9"/>
<dbReference type="EMBL" id="CAUOFW020000992">
    <property type="protein sequence ID" value="CAK9139842.1"/>
    <property type="molecule type" value="Genomic_DNA"/>
</dbReference>
<organism evidence="1 2">
    <name type="scientific">Ilex paraguariensis</name>
    <name type="common">yerba mate</name>
    <dbReference type="NCBI Taxonomy" id="185542"/>
    <lineage>
        <taxon>Eukaryota</taxon>
        <taxon>Viridiplantae</taxon>
        <taxon>Streptophyta</taxon>
        <taxon>Embryophyta</taxon>
        <taxon>Tracheophyta</taxon>
        <taxon>Spermatophyta</taxon>
        <taxon>Magnoliopsida</taxon>
        <taxon>eudicotyledons</taxon>
        <taxon>Gunneridae</taxon>
        <taxon>Pentapetalae</taxon>
        <taxon>asterids</taxon>
        <taxon>campanulids</taxon>
        <taxon>Aquifoliales</taxon>
        <taxon>Aquifoliaceae</taxon>
        <taxon>Ilex</taxon>
    </lineage>
</organism>
<feature type="non-terminal residue" evidence="1">
    <location>
        <position position="1"/>
    </location>
</feature>
<gene>
    <name evidence="1" type="ORF">ILEXP_LOCUS7254</name>
</gene>
<reference evidence="1 2" key="1">
    <citation type="submission" date="2024-02" db="EMBL/GenBank/DDBJ databases">
        <authorList>
            <person name="Vignale AGUSTIN F."/>
            <person name="Sosa J E."/>
            <person name="Modenutti C."/>
        </authorList>
    </citation>
    <scope>NUCLEOTIDE SEQUENCE [LARGE SCALE GENOMIC DNA]</scope>
</reference>
<evidence type="ECO:0000313" key="2">
    <source>
        <dbReference type="Proteomes" id="UP001642360"/>
    </source>
</evidence>
<keyword evidence="2" id="KW-1185">Reference proteome</keyword>
<name>A0ABC8RCP9_9AQUA</name>
<dbReference type="Proteomes" id="UP001642360">
    <property type="component" value="Unassembled WGS sequence"/>
</dbReference>
<sequence length="72" mass="7772">TSKPEPMDLSIVTPCLVYNVDDCAKTMAYAKHVTHIGNSLRTAFASSTSLMLHTFPSSFEPSGASKALLRNL</sequence>
<proteinExistence type="predicted"/>
<evidence type="ECO:0000313" key="1">
    <source>
        <dbReference type="EMBL" id="CAK9139842.1"/>
    </source>
</evidence>
<protein>
    <submittedName>
        <fullName evidence="1">Uncharacterized protein</fullName>
    </submittedName>
</protein>